<dbReference type="AlphaFoldDB" id="A0AAX1K239"/>
<dbReference type="Proteomes" id="UP000595884">
    <property type="component" value="Chromosome"/>
</dbReference>
<gene>
    <name evidence="1" type="ORF">IGS65_008045</name>
</gene>
<organism evidence="1 2">
    <name type="scientific">Streptococcus mutans</name>
    <dbReference type="NCBI Taxonomy" id="1309"/>
    <lineage>
        <taxon>Bacteria</taxon>
        <taxon>Bacillati</taxon>
        <taxon>Bacillota</taxon>
        <taxon>Bacilli</taxon>
        <taxon>Lactobacillales</taxon>
        <taxon>Streptococcaceae</taxon>
        <taxon>Streptococcus</taxon>
    </lineage>
</organism>
<accession>A0AAX1K239</accession>
<dbReference type="RefSeq" id="WP_002273245.1">
    <property type="nucleotide sequence ID" value="NZ_CP044495.1"/>
</dbReference>
<evidence type="ECO:0000313" key="1">
    <source>
        <dbReference type="EMBL" id="QQL46995.1"/>
    </source>
</evidence>
<evidence type="ECO:0000313" key="2">
    <source>
        <dbReference type="Proteomes" id="UP000595884"/>
    </source>
</evidence>
<reference evidence="2" key="1">
    <citation type="submission" date="2020-12" db="EMBL/GenBank/DDBJ databases">
        <authorList>
            <person name="Wen Z.T."/>
        </authorList>
    </citation>
    <scope>NUCLEOTIDE SEQUENCE [LARGE SCALE GENOMIC DNA]</scope>
    <source>
        <strain evidence="2">27-3</strain>
    </source>
</reference>
<sequence length="73" mass="7882">MKKVKNMSSALPTVKRTTAIFPDVVKVSVACATGTRGFFGTSVSKISDEIPKGVAHIPTTKGNSKKEKYLKRN</sequence>
<proteinExistence type="predicted"/>
<dbReference type="EMBL" id="CP066294">
    <property type="protein sequence ID" value="QQL46995.1"/>
    <property type="molecule type" value="Genomic_DNA"/>
</dbReference>
<name>A0AAX1K239_STRMG</name>
<protein>
    <submittedName>
        <fullName evidence="1">Uncharacterized protein</fullName>
    </submittedName>
</protein>